<dbReference type="Pfam" id="PF12796">
    <property type="entry name" value="Ank_2"/>
    <property type="match status" value="1"/>
</dbReference>
<dbReference type="SMART" id="SM00248">
    <property type="entry name" value="ANK"/>
    <property type="match status" value="4"/>
</dbReference>
<feature type="repeat" description="ANK" evidence="1">
    <location>
        <begin position="188"/>
        <end position="210"/>
    </location>
</feature>
<reference evidence="2" key="1">
    <citation type="journal article" date="2020" name="Stud. Mycol.">
        <title>101 Dothideomycetes genomes: a test case for predicting lifestyles and emergence of pathogens.</title>
        <authorList>
            <person name="Haridas S."/>
            <person name="Albert R."/>
            <person name="Binder M."/>
            <person name="Bloem J."/>
            <person name="Labutti K."/>
            <person name="Salamov A."/>
            <person name="Andreopoulos B."/>
            <person name="Baker S."/>
            <person name="Barry K."/>
            <person name="Bills G."/>
            <person name="Bluhm B."/>
            <person name="Cannon C."/>
            <person name="Castanera R."/>
            <person name="Culley D."/>
            <person name="Daum C."/>
            <person name="Ezra D."/>
            <person name="Gonzalez J."/>
            <person name="Henrissat B."/>
            <person name="Kuo A."/>
            <person name="Liang C."/>
            <person name="Lipzen A."/>
            <person name="Lutzoni F."/>
            <person name="Magnuson J."/>
            <person name="Mondo S."/>
            <person name="Nolan M."/>
            <person name="Ohm R."/>
            <person name="Pangilinan J."/>
            <person name="Park H.-J."/>
            <person name="Ramirez L."/>
            <person name="Alfaro M."/>
            <person name="Sun H."/>
            <person name="Tritt A."/>
            <person name="Yoshinaga Y."/>
            <person name="Zwiers L.-H."/>
            <person name="Turgeon B."/>
            <person name="Goodwin S."/>
            <person name="Spatafora J."/>
            <person name="Crous P."/>
            <person name="Grigoriev I."/>
        </authorList>
    </citation>
    <scope>NUCLEOTIDE SEQUENCE</scope>
    <source>
        <strain evidence="2">ATCC 74209</strain>
    </source>
</reference>
<keyword evidence="1" id="KW-0040">ANK repeat</keyword>
<proteinExistence type="predicted"/>
<keyword evidence="3" id="KW-1185">Reference proteome</keyword>
<dbReference type="OrthoDB" id="3787333at2759"/>
<dbReference type="Pfam" id="PF00023">
    <property type="entry name" value="Ank"/>
    <property type="match status" value="1"/>
</dbReference>
<dbReference type="PROSITE" id="PS50297">
    <property type="entry name" value="ANK_REP_REGION"/>
    <property type="match status" value="1"/>
</dbReference>
<dbReference type="AlphaFoldDB" id="A0A9P4JSL6"/>
<evidence type="ECO:0000313" key="2">
    <source>
        <dbReference type="EMBL" id="KAF2203636.1"/>
    </source>
</evidence>
<dbReference type="InterPro" id="IPR002110">
    <property type="entry name" value="Ankyrin_rpt"/>
</dbReference>
<dbReference type="SUPFAM" id="SSF48403">
    <property type="entry name" value="Ankyrin repeat"/>
    <property type="match status" value="1"/>
</dbReference>
<dbReference type="InterPro" id="IPR036770">
    <property type="entry name" value="Ankyrin_rpt-contain_sf"/>
</dbReference>
<dbReference type="PANTHER" id="PTHR46224:SF64">
    <property type="entry name" value="IQ MOTIF AND ANKYRIN REPEAT DOMAIN-CONTAINING PROTEIN 1"/>
    <property type="match status" value="1"/>
</dbReference>
<dbReference type="InterPro" id="IPR051616">
    <property type="entry name" value="Cul2-RING_E3_ligase_SR"/>
</dbReference>
<organism evidence="2 3">
    <name type="scientific">Delitschia confertaspora ATCC 74209</name>
    <dbReference type="NCBI Taxonomy" id="1513339"/>
    <lineage>
        <taxon>Eukaryota</taxon>
        <taxon>Fungi</taxon>
        <taxon>Dikarya</taxon>
        <taxon>Ascomycota</taxon>
        <taxon>Pezizomycotina</taxon>
        <taxon>Dothideomycetes</taxon>
        <taxon>Pleosporomycetidae</taxon>
        <taxon>Pleosporales</taxon>
        <taxon>Delitschiaceae</taxon>
        <taxon>Delitschia</taxon>
    </lineage>
</organism>
<gene>
    <name evidence="2" type="ORF">GQ43DRAFT_469784</name>
</gene>
<dbReference type="PANTHER" id="PTHR46224">
    <property type="entry name" value="ANKYRIN REPEAT FAMILY PROTEIN"/>
    <property type="match status" value="1"/>
</dbReference>
<dbReference type="Gene3D" id="1.25.40.20">
    <property type="entry name" value="Ankyrin repeat-containing domain"/>
    <property type="match status" value="1"/>
</dbReference>
<accession>A0A9P4JSL6</accession>
<dbReference type="PROSITE" id="PS50088">
    <property type="entry name" value="ANK_REPEAT"/>
    <property type="match status" value="1"/>
</dbReference>
<protein>
    <submittedName>
        <fullName evidence="2">Ankyrin</fullName>
    </submittedName>
</protein>
<sequence length="529" mass="59004">MSLSSLPVEIFQNILDLVVTGSRFRDAAQLRLVNRYFDQETLAAWARTHLLDTFPVDSASGIDCSPNSGSLIDFLTRYFSLRPHPGITFATLLNDVVDFFVDQEPQGIREQLRFQYMKTLLGVTGAGAAIHCLHFIKTSPISQIDIQDTHFYIFVASIYLKKLDVFRRMIDGAGLDILSNYRASLWGTPLHAALAIGDLDTVRMLLNRGALQGRHHFAPNGLERSAVKDAILLNADIEMIRLLIDPAYGYTASEEGPHHFGDELREAVKQGRQDIGILLLSHLTVNDTGNRDHLAHTLRFACEKGMTELVECFLEHGYSPNDITPSYGSCIFTQAVWRGQEDLVRLLLSRGADPYGKPHPRSMRAVAWSGHVGIARALLDAGVKHDPSEWSDILQIAAQRPSSVGFIRLLLERHVLEFASDPKNEWYGILAEAMLLACQQGNIQCIRVLFDHGVPLDDIHLYEQVIELPVPIVAAMAFGQDTAVQALKQLGAQNRDPIESIWAEKWTNGEIPMDPVTQLRTCRMPNGIP</sequence>
<evidence type="ECO:0000313" key="3">
    <source>
        <dbReference type="Proteomes" id="UP000799536"/>
    </source>
</evidence>
<dbReference type="EMBL" id="ML993897">
    <property type="protein sequence ID" value="KAF2203636.1"/>
    <property type="molecule type" value="Genomic_DNA"/>
</dbReference>
<comment type="caution">
    <text evidence="2">The sequence shown here is derived from an EMBL/GenBank/DDBJ whole genome shotgun (WGS) entry which is preliminary data.</text>
</comment>
<name>A0A9P4JSL6_9PLEO</name>
<dbReference type="Proteomes" id="UP000799536">
    <property type="component" value="Unassembled WGS sequence"/>
</dbReference>
<evidence type="ECO:0000256" key="1">
    <source>
        <dbReference type="PROSITE-ProRule" id="PRU00023"/>
    </source>
</evidence>